<comment type="caution">
    <text evidence="3">The sequence shown here is derived from an EMBL/GenBank/DDBJ whole genome shotgun (WGS) entry which is preliminary data.</text>
</comment>
<gene>
    <name evidence="3" type="ORF">C7Y44_11845</name>
</gene>
<dbReference type="PROSITE" id="PS50866">
    <property type="entry name" value="GOLD"/>
    <property type="match status" value="1"/>
</dbReference>
<dbReference type="EMBL" id="SADY01000003">
    <property type="protein sequence ID" value="TQR44999.1"/>
    <property type="molecule type" value="Genomic_DNA"/>
</dbReference>
<evidence type="ECO:0000313" key="3">
    <source>
        <dbReference type="EMBL" id="TQR44999.1"/>
    </source>
</evidence>
<feature type="signal peptide" evidence="1">
    <location>
        <begin position="1"/>
        <end position="27"/>
    </location>
</feature>
<proteinExistence type="predicted"/>
<protein>
    <recommendedName>
        <fullName evidence="2">GOLD domain-containing protein</fullName>
    </recommendedName>
</protein>
<keyword evidence="4" id="KW-1185">Reference proteome</keyword>
<reference evidence="3 4" key="1">
    <citation type="submission" date="2018-03" db="EMBL/GenBank/DDBJ databases">
        <title>Aerobic endospore-forming bacteria genome sequencing and assembly.</title>
        <authorList>
            <person name="Cavalcante D.A."/>
            <person name="Driks A."/>
            <person name="Putonti C."/>
            <person name="De-Souza M.T."/>
        </authorList>
    </citation>
    <scope>NUCLEOTIDE SEQUENCE [LARGE SCALE GENOMIC DNA]</scope>
    <source>
        <strain evidence="3 4">SDF0028</strain>
    </source>
</reference>
<evidence type="ECO:0000256" key="1">
    <source>
        <dbReference type="SAM" id="SignalP"/>
    </source>
</evidence>
<dbReference type="Proteomes" id="UP000316208">
    <property type="component" value="Unassembled WGS sequence"/>
</dbReference>
<organism evidence="3 4">
    <name type="scientific">Paenibacillus popilliae</name>
    <name type="common">Bacillus popilliae</name>
    <dbReference type="NCBI Taxonomy" id="78057"/>
    <lineage>
        <taxon>Bacteria</taxon>
        <taxon>Bacillati</taxon>
        <taxon>Bacillota</taxon>
        <taxon>Bacilli</taxon>
        <taxon>Bacillales</taxon>
        <taxon>Paenibacillaceae</taxon>
        <taxon>Paenibacillus</taxon>
    </lineage>
</organism>
<dbReference type="InterPro" id="IPR009038">
    <property type="entry name" value="GOLD_dom"/>
</dbReference>
<evidence type="ECO:0000313" key="4">
    <source>
        <dbReference type="Proteomes" id="UP000316208"/>
    </source>
</evidence>
<dbReference type="RefSeq" id="WP_142544072.1">
    <property type="nucleotide sequence ID" value="NZ_SADY01000003.1"/>
</dbReference>
<evidence type="ECO:0000259" key="2">
    <source>
        <dbReference type="PROSITE" id="PS50866"/>
    </source>
</evidence>
<accession>A0ABY3AQE7</accession>
<keyword evidence="1" id="KW-0732">Signal</keyword>
<feature type="domain" description="GOLD" evidence="2">
    <location>
        <begin position="1027"/>
        <end position="1171"/>
    </location>
</feature>
<name>A0ABY3AQE7_PAEPP</name>
<sequence length="1245" mass="136810">MIYKKLIKCVLAIAIAISIPGTGQVLALDLEEEEVNAPLPEDIESDVPTIPVTENVYGDRAMMAAEYTEFVINPGESYEFSFDVSSTTRTIYTDASQSKGIFYDYVVYGKKGDAKRKGMDRTGVINFDTDETVVISIPTESNPMTVKIRDDATYSITSEPALLRFTLQKGESYRLLNVGPNGSKSIASNVSSSQERRYDYSVYNADGKRVRGAYYSVGKPQISNDEELIITGVTSNPVTIGFPYRIADGEVSDEPAYLRIDLNPGESYELTNLSTKTESIQFENPSKHRFDYVIYKPDGTEYSHRSNSSSEPSVQSGFKIIITLVSDNPTTIGAPYRAFEGSDSDEAIHRITVSRGESYIISNNSSKSHSLHNDAVKLGGTFDYVTYRADGARLYDEMNSKKQPGVSSGASTIVTVQSDIPVTFEYTDDFSMEYTGEPAYVRATLTQGQTHEFTNRSEGPAYLRSDSTYSGGRFDYVIYYPDGTERSRGKNSYSKPSVPAGHTIVVTNVTDMPITFGGPYRIFAEQENPGEAIQRIAVNQGESYVFHNNGSRMQSVRNDAPKVKGSFDYVVYEADGNIHGNGINSKVATYIPAGGYAIVTSQSLEPITFEYADTITIQQSSDPSHLRVTLTQGKSYELTNVSTKTRTLNNDATISSGGKFDYVIYRAEGTESSSGLSTSYSQSVAAGNRIVVTTVSEAPVTYIGIYTVFKGQENASGTYQQITINKNESYTFLNKGPSGMVIRKDVTSEHGSIDTVVYDAMGKVASKTPDSTSSFTTSVSGKMIVTGTSATPVVLRYNDGISVEKSAHPAMLRALVAKGNSYSFTNISDSTETLFSLPGGLQYEYAYILTGPDGHIQKMSDRYVGTLSIPAGYNVVVTTISAEPITFAGVYTSFQGGETVTPGKSFKVNKDESYVLVNQHNQSVLLENLAPSDVGRHYDYAVYDVQNIPLNAQLEHVGNVTIPAGGTVVITGTSELPVLFKENDKIIATPSKEPALLKRVLELNQQVMFQNKTNSTAHVVTDASKANAKFYDFVAYKADGSIHKQGTLVDTSVEVSEGGNVRITVTSNSPVKFGAPYRAFTISRGDVVFEELLNNVQKTVIKQPNQTGYYKYKATRTGVVRFVTKEKEPFELQPVITLYADESLTKPIKASKEVKQVHGEDYTVLEYELTINQVYYLTLEEEKGKGLDVVIVAASLYLLPKTTYQYNYGNNTLSKITLYTGDEIQFEYDARGNLIKRTKKVYPFR</sequence>
<feature type="chain" id="PRO_5046996892" description="GOLD domain-containing protein" evidence="1">
    <location>
        <begin position="28"/>
        <end position="1245"/>
    </location>
</feature>